<dbReference type="PANTHER" id="PTHR45138:SF9">
    <property type="entry name" value="DIGUANYLATE CYCLASE DGCM-RELATED"/>
    <property type="match status" value="1"/>
</dbReference>
<keyword evidence="7" id="KW-1185">Reference proteome</keyword>
<dbReference type="InterPro" id="IPR029787">
    <property type="entry name" value="Nucleotide_cyclase"/>
</dbReference>
<accession>A0A193LD30</accession>
<dbReference type="InterPro" id="IPR003018">
    <property type="entry name" value="GAF"/>
</dbReference>
<dbReference type="STRING" id="1548547.BA177_03365"/>
<feature type="domain" description="GGDEF" evidence="5">
    <location>
        <begin position="226"/>
        <end position="364"/>
    </location>
</feature>
<keyword evidence="4" id="KW-0175">Coiled coil</keyword>
<dbReference type="EC" id="2.7.7.65" evidence="2"/>
<protein>
    <recommendedName>
        <fullName evidence="2">diguanylate cyclase</fullName>
        <ecNumber evidence="2">2.7.7.65</ecNumber>
    </recommendedName>
</protein>
<dbReference type="InterPro" id="IPR029016">
    <property type="entry name" value="GAF-like_dom_sf"/>
</dbReference>
<dbReference type="OrthoDB" id="9773156at2"/>
<proteinExistence type="predicted"/>
<dbReference type="GO" id="GO:1902201">
    <property type="term" value="P:negative regulation of bacterial-type flagellum-dependent cell motility"/>
    <property type="evidence" value="ECO:0007669"/>
    <property type="project" value="TreeGrafter"/>
</dbReference>
<reference evidence="6 7" key="1">
    <citation type="submission" date="2016-06" db="EMBL/GenBank/DDBJ databases">
        <title>Complete genome sequence of a deep-branching marine Gamma Proteobacterium Woeseia oceani type strain XK5.</title>
        <authorList>
            <person name="Mu D."/>
            <person name="Du Z."/>
        </authorList>
    </citation>
    <scope>NUCLEOTIDE SEQUENCE [LARGE SCALE GENOMIC DNA]</scope>
    <source>
        <strain evidence="6 7">XK5</strain>
    </source>
</reference>
<organism evidence="6 7">
    <name type="scientific">Woeseia oceani</name>
    <dbReference type="NCBI Taxonomy" id="1548547"/>
    <lineage>
        <taxon>Bacteria</taxon>
        <taxon>Pseudomonadati</taxon>
        <taxon>Pseudomonadota</taxon>
        <taxon>Gammaproteobacteria</taxon>
        <taxon>Woeseiales</taxon>
        <taxon>Woeseiaceae</taxon>
        <taxon>Woeseia</taxon>
    </lineage>
</organism>
<feature type="coiled-coil region" evidence="4">
    <location>
        <begin position="4"/>
        <end position="31"/>
    </location>
</feature>
<dbReference type="Gene3D" id="3.30.70.270">
    <property type="match status" value="1"/>
</dbReference>
<evidence type="ECO:0000313" key="6">
    <source>
        <dbReference type="EMBL" id="ANO50383.1"/>
    </source>
</evidence>
<evidence type="ECO:0000256" key="4">
    <source>
        <dbReference type="SAM" id="Coils"/>
    </source>
</evidence>
<gene>
    <name evidence="6" type="ORF">BA177_03365</name>
</gene>
<name>A0A193LD30_9GAMM</name>
<comment type="catalytic activity">
    <reaction evidence="3">
        <text>2 GTP = 3',3'-c-di-GMP + 2 diphosphate</text>
        <dbReference type="Rhea" id="RHEA:24898"/>
        <dbReference type="ChEBI" id="CHEBI:33019"/>
        <dbReference type="ChEBI" id="CHEBI:37565"/>
        <dbReference type="ChEBI" id="CHEBI:58805"/>
        <dbReference type="EC" id="2.7.7.65"/>
    </reaction>
</comment>
<dbReference type="PROSITE" id="PS50887">
    <property type="entry name" value="GGDEF"/>
    <property type="match status" value="1"/>
</dbReference>
<dbReference type="Pfam" id="PF00990">
    <property type="entry name" value="GGDEF"/>
    <property type="match status" value="1"/>
</dbReference>
<dbReference type="GO" id="GO:0052621">
    <property type="term" value="F:diguanylate cyclase activity"/>
    <property type="evidence" value="ECO:0007669"/>
    <property type="project" value="UniProtKB-EC"/>
</dbReference>
<dbReference type="SUPFAM" id="SSF55073">
    <property type="entry name" value="Nucleotide cyclase"/>
    <property type="match status" value="1"/>
</dbReference>
<dbReference type="SMART" id="SM00267">
    <property type="entry name" value="GGDEF"/>
    <property type="match status" value="1"/>
</dbReference>
<dbReference type="Pfam" id="PF04340">
    <property type="entry name" value="DUF484"/>
    <property type="match status" value="1"/>
</dbReference>
<dbReference type="InterPro" id="IPR007435">
    <property type="entry name" value="DUF484"/>
</dbReference>
<dbReference type="InterPro" id="IPR043128">
    <property type="entry name" value="Rev_trsase/Diguanyl_cyclase"/>
</dbReference>
<dbReference type="KEGG" id="woc:BA177_03365"/>
<dbReference type="GO" id="GO:0005886">
    <property type="term" value="C:plasma membrane"/>
    <property type="evidence" value="ECO:0007669"/>
    <property type="project" value="TreeGrafter"/>
</dbReference>
<dbReference type="CDD" id="cd01949">
    <property type="entry name" value="GGDEF"/>
    <property type="match status" value="1"/>
</dbReference>
<dbReference type="AlphaFoldDB" id="A0A193LD30"/>
<dbReference type="Gene3D" id="3.30.450.40">
    <property type="match status" value="1"/>
</dbReference>
<dbReference type="Proteomes" id="UP000092695">
    <property type="component" value="Chromosome"/>
</dbReference>
<dbReference type="SUPFAM" id="SSF55781">
    <property type="entry name" value="GAF domain-like"/>
    <property type="match status" value="1"/>
</dbReference>
<dbReference type="RefSeq" id="WP_068612841.1">
    <property type="nucleotide sequence ID" value="NZ_CP016268.1"/>
</dbReference>
<evidence type="ECO:0000256" key="2">
    <source>
        <dbReference type="ARBA" id="ARBA00012528"/>
    </source>
</evidence>
<dbReference type="InterPro" id="IPR050469">
    <property type="entry name" value="Diguanylate_Cyclase"/>
</dbReference>
<dbReference type="InterPro" id="IPR000160">
    <property type="entry name" value="GGDEF_dom"/>
</dbReference>
<evidence type="ECO:0000256" key="1">
    <source>
        <dbReference type="ARBA" id="ARBA00001946"/>
    </source>
</evidence>
<evidence type="ECO:0000256" key="3">
    <source>
        <dbReference type="ARBA" id="ARBA00034247"/>
    </source>
</evidence>
<dbReference type="PANTHER" id="PTHR45138">
    <property type="entry name" value="REGULATORY COMPONENTS OF SENSORY TRANSDUCTION SYSTEM"/>
    <property type="match status" value="1"/>
</dbReference>
<comment type="cofactor">
    <cofactor evidence="1">
        <name>Mg(2+)</name>
        <dbReference type="ChEBI" id="CHEBI:18420"/>
    </cofactor>
</comment>
<dbReference type="GO" id="GO:0043709">
    <property type="term" value="P:cell adhesion involved in single-species biofilm formation"/>
    <property type="evidence" value="ECO:0007669"/>
    <property type="project" value="TreeGrafter"/>
</dbReference>
<dbReference type="EMBL" id="CP016268">
    <property type="protein sequence ID" value="ANO50383.1"/>
    <property type="molecule type" value="Genomic_DNA"/>
</dbReference>
<dbReference type="SMART" id="SM00065">
    <property type="entry name" value="GAF"/>
    <property type="match status" value="1"/>
</dbReference>
<evidence type="ECO:0000259" key="5">
    <source>
        <dbReference type="PROSITE" id="PS50887"/>
    </source>
</evidence>
<sequence length="364" mass="40367">MRSQRDLENELRQLRSQLKRLTSEVERNTRILRVSQERELTLLNAEDIASLLHVLLDGLRDSYRLDAVSVVLADPDHNVRHLLLASGHEPEEFPGLTFVDSLGGMAPQFVALTRPWLGRYMKADHALILPPDLGLSSVALLPLMHKGRLLGSLNFGSKDDDRFTALHATDFFSHLGVIASFSLENVLNRARLLRSGHTDFLTGWHNRRYLQLRLKEELARASREQTTLVCLMLDIDHFKRINDSYGHAAGDEVLREVAQRIESQVRVSDVAARFGGEEFVVLLPATDFAAARALAERIRASISASPVSVNAEQSEIITTSIGIATCAAPPQGADLKSLGESLLARADVALYRAKSEGRDRVAVE</sequence>
<dbReference type="NCBIfam" id="TIGR00254">
    <property type="entry name" value="GGDEF"/>
    <property type="match status" value="1"/>
</dbReference>
<dbReference type="FunFam" id="3.30.70.270:FF:000001">
    <property type="entry name" value="Diguanylate cyclase domain protein"/>
    <property type="match status" value="1"/>
</dbReference>
<evidence type="ECO:0000313" key="7">
    <source>
        <dbReference type="Proteomes" id="UP000092695"/>
    </source>
</evidence>